<evidence type="ECO:0000313" key="3">
    <source>
        <dbReference type="Proteomes" id="UP001244011"/>
    </source>
</evidence>
<feature type="compositionally biased region" description="Basic and acidic residues" evidence="1">
    <location>
        <begin position="186"/>
        <end position="197"/>
    </location>
</feature>
<dbReference type="Proteomes" id="UP001244011">
    <property type="component" value="Unassembled WGS sequence"/>
</dbReference>
<sequence>MSAPAQTPSSPPDENVIAPLDPAHPFTPKPLIADILRTRYCVPGSVFLVESVDSSIAVGSKYRAVRTLLGDGELCIQALLGAEMHGFVDDGQVYAGCYVRIDRFEVRWVNLAGGVEDVEDDGAENLAGPLRRRRGHEKMVYLLVEDLVTVGWNNAYLGMLKTRQQETDPIGRQVNSGANQGAVMGKGEHFPGDRAERNTGAAPSVSEAKPSDPRLPAKAGDMDSVGVPEPGNKAPDLDDVANKHTSELPADRGEDPPKQQANAATRTQDVAPHWASDDATKPLKLTSLRAIPSLPYKQNWMVNVLAIVASLSEVEPSHLPPYHQRTARLADPSTNKQVLLTVFLDPDDFNPRVGSVVLILGVKNHRFDGGSLKKYSSDRPKHGRRWWFEEPLELGWCDVAGLRRWWDGQQRSGLENQS</sequence>
<feature type="region of interest" description="Disordered" evidence="1">
    <location>
        <begin position="166"/>
        <end position="278"/>
    </location>
</feature>
<organism evidence="2 3">
    <name type="scientific">Phialemonium atrogriseum</name>
    <dbReference type="NCBI Taxonomy" id="1093897"/>
    <lineage>
        <taxon>Eukaryota</taxon>
        <taxon>Fungi</taxon>
        <taxon>Dikarya</taxon>
        <taxon>Ascomycota</taxon>
        <taxon>Pezizomycotina</taxon>
        <taxon>Sordariomycetes</taxon>
        <taxon>Sordariomycetidae</taxon>
        <taxon>Cephalothecales</taxon>
        <taxon>Cephalothecaceae</taxon>
        <taxon>Phialemonium</taxon>
    </lineage>
</organism>
<name>A0AAJ0C9Z4_9PEZI</name>
<feature type="compositionally biased region" description="Basic and acidic residues" evidence="1">
    <location>
        <begin position="240"/>
        <end position="257"/>
    </location>
</feature>
<dbReference type="AlphaFoldDB" id="A0AAJ0C9Z4"/>
<feature type="region of interest" description="Disordered" evidence="1">
    <location>
        <begin position="1"/>
        <end position="20"/>
    </location>
</feature>
<keyword evidence="3" id="KW-1185">Reference proteome</keyword>
<evidence type="ECO:0000256" key="1">
    <source>
        <dbReference type="SAM" id="MobiDB-lite"/>
    </source>
</evidence>
<feature type="compositionally biased region" description="Polar residues" evidence="1">
    <location>
        <begin position="259"/>
        <end position="268"/>
    </location>
</feature>
<dbReference type="RefSeq" id="XP_060288490.1">
    <property type="nucleotide sequence ID" value="XM_060426398.1"/>
</dbReference>
<accession>A0AAJ0C9Z4</accession>
<proteinExistence type="predicted"/>
<dbReference type="GeneID" id="85309585"/>
<dbReference type="EMBL" id="MU838997">
    <property type="protein sequence ID" value="KAK1772277.1"/>
    <property type="molecule type" value="Genomic_DNA"/>
</dbReference>
<reference evidence="2" key="1">
    <citation type="submission" date="2023-06" db="EMBL/GenBank/DDBJ databases">
        <title>Genome-scale phylogeny and comparative genomics of the fungal order Sordariales.</title>
        <authorList>
            <consortium name="Lawrence Berkeley National Laboratory"/>
            <person name="Hensen N."/>
            <person name="Bonometti L."/>
            <person name="Westerberg I."/>
            <person name="Brannstrom I.O."/>
            <person name="Guillou S."/>
            <person name="Cros-Aarteil S."/>
            <person name="Calhoun S."/>
            <person name="Haridas S."/>
            <person name="Kuo A."/>
            <person name="Mondo S."/>
            <person name="Pangilinan J."/>
            <person name="Riley R."/>
            <person name="Labutti K."/>
            <person name="Andreopoulos B."/>
            <person name="Lipzen A."/>
            <person name="Chen C."/>
            <person name="Yanf M."/>
            <person name="Daum C."/>
            <person name="Ng V."/>
            <person name="Clum A."/>
            <person name="Steindorff A."/>
            <person name="Ohm R."/>
            <person name="Martin F."/>
            <person name="Silar P."/>
            <person name="Natvig D."/>
            <person name="Lalanne C."/>
            <person name="Gautier V."/>
            <person name="Ament-Velasquez S.L."/>
            <person name="Kruys A."/>
            <person name="Hutchinson M.I."/>
            <person name="Powell A.J."/>
            <person name="Barry K."/>
            <person name="Miller A.N."/>
            <person name="Grigoriev I.V."/>
            <person name="Debuchy R."/>
            <person name="Gladieux P."/>
            <person name="Thoren M.H."/>
            <person name="Johannesson H."/>
        </authorList>
    </citation>
    <scope>NUCLEOTIDE SEQUENCE</scope>
    <source>
        <strain evidence="2">8032-3</strain>
    </source>
</reference>
<protein>
    <submittedName>
        <fullName evidence="2">Uncharacterized protein</fullName>
    </submittedName>
</protein>
<comment type="caution">
    <text evidence="2">The sequence shown here is derived from an EMBL/GenBank/DDBJ whole genome shotgun (WGS) entry which is preliminary data.</text>
</comment>
<evidence type="ECO:0000313" key="2">
    <source>
        <dbReference type="EMBL" id="KAK1772277.1"/>
    </source>
</evidence>
<gene>
    <name evidence="2" type="ORF">QBC33DRAFT_520720</name>
</gene>